<keyword evidence="2" id="KW-1185">Reference proteome</keyword>
<dbReference type="Proteomes" id="UP000789702">
    <property type="component" value="Unassembled WGS sequence"/>
</dbReference>
<protein>
    <submittedName>
        <fullName evidence="1">6436_t:CDS:1</fullName>
    </submittedName>
</protein>
<name>A0ACA9MNL6_9GLOM</name>
<organism evidence="1 2">
    <name type="scientific">Dentiscutata heterogama</name>
    <dbReference type="NCBI Taxonomy" id="1316150"/>
    <lineage>
        <taxon>Eukaryota</taxon>
        <taxon>Fungi</taxon>
        <taxon>Fungi incertae sedis</taxon>
        <taxon>Mucoromycota</taxon>
        <taxon>Glomeromycotina</taxon>
        <taxon>Glomeromycetes</taxon>
        <taxon>Diversisporales</taxon>
        <taxon>Gigasporaceae</taxon>
        <taxon>Dentiscutata</taxon>
    </lineage>
</organism>
<comment type="caution">
    <text evidence="1">The sequence shown here is derived from an EMBL/GenBank/DDBJ whole genome shotgun (WGS) entry which is preliminary data.</text>
</comment>
<sequence length="146" mass="16928">MEECWINEHDRKFLRSGSQQIILKALNDSSDPNDTFFKEALAYLEIFKDNNLSTSLINCFSMTQHPISSGYMLILRVARRYSLLLDVTSAFKEIHNNYMVHKYLPHGNILLDGKRWLLCELRFCGPANKGQTFRIIPYVAPEAEII</sequence>
<accession>A0ACA9MNL6</accession>
<dbReference type="EMBL" id="CAJVPU010010093">
    <property type="protein sequence ID" value="CAG8602017.1"/>
    <property type="molecule type" value="Genomic_DNA"/>
</dbReference>
<gene>
    <name evidence="1" type="ORF">DHETER_LOCUS7287</name>
</gene>
<evidence type="ECO:0000313" key="1">
    <source>
        <dbReference type="EMBL" id="CAG8602017.1"/>
    </source>
</evidence>
<proteinExistence type="predicted"/>
<evidence type="ECO:0000313" key="2">
    <source>
        <dbReference type="Proteomes" id="UP000789702"/>
    </source>
</evidence>
<reference evidence="1" key="1">
    <citation type="submission" date="2021-06" db="EMBL/GenBank/DDBJ databases">
        <authorList>
            <person name="Kallberg Y."/>
            <person name="Tangrot J."/>
            <person name="Rosling A."/>
        </authorList>
    </citation>
    <scope>NUCLEOTIDE SEQUENCE</scope>
    <source>
        <strain evidence="1">IL203A</strain>
    </source>
</reference>